<accession>A0A090APW8</accession>
<keyword evidence="2" id="KW-1185">Reference proteome</keyword>
<reference evidence="2" key="1">
    <citation type="submission" date="2013-11" db="EMBL/GenBank/DDBJ databases">
        <title>Symbiont-containing voluminous jelly as an extraordinary maternal gift for overwintering insect nymphs.</title>
        <authorList>
            <person name="Kaiwa N."/>
            <person name="Hosokawa T."/>
            <person name="Nikoh N."/>
            <person name="Meng X.Y."/>
            <person name="Tanahashi M."/>
            <person name="Moriyama M."/>
            <person name="Maeda T."/>
            <person name="Yamaguchi K."/>
            <person name="Shigenobu S."/>
            <person name="Ito M."/>
            <person name="Fukatsu T."/>
        </authorList>
    </citation>
    <scope>NUCLEOTIDE SEQUENCE [LARGE SCALE GENOMIC DNA]</scope>
    <source>
        <strain evidence="2">UwTKB</strain>
    </source>
</reference>
<name>A0A090APW8_9ENTR</name>
<dbReference type="KEGG" id="sbw:TGUWTKB_0730"/>
<reference evidence="1 2" key="2">
    <citation type="journal article" date="2014" name="Curr. Biol.">
        <title>Symbiont-Supplemented Maternal Investment Underpinning Host's Ecological Adaptation.</title>
        <authorList>
            <person name="Kaiwa N."/>
            <person name="Hosokawa T."/>
            <person name="Nikoh N."/>
            <person name="Tanahashi M."/>
            <person name="Moriyama M."/>
            <person name="Meng X.Y."/>
            <person name="Maeda T."/>
            <person name="Yamaguchi K."/>
            <person name="Shigenobu S."/>
            <person name="Ito M."/>
            <person name="Fukatsu T."/>
        </authorList>
    </citation>
    <scope>NUCLEOTIDE SEQUENCE [LARGE SCALE GENOMIC DNA]</scope>
    <source>
        <strain evidence="1 2">UwTKB</strain>
    </source>
</reference>
<dbReference type="EMBL" id="AP014521">
    <property type="protein sequence ID" value="BAP58332.1"/>
    <property type="molecule type" value="Genomic_DNA"/>
</dbReference>
<dbReference type="Proteomes" id="UP000031627">
    <property type="component" value="Chromosome"/>
</dbReference>
<evidence type="ECO:0000313" key="1">
    <source>
        <dbReference type="EMBL" id="BAP58332.1"/>
    </source>
</evidence>
<evidence type="ECO:0000313" key="2">
    <source>
        <dbReference type="Proteomes" id="UP000031627"/>
    </source>
</evidence>
<protein>
    <submittedName>
        <fullName evidence="1">Uncharacterized protein</fullName>
    </submittedName>
</protein>
<dbReference type="HOGENOM" id="CLU_3277680_0_0_6"/>
<sequence length="41" mass="5076">MIFYIFSKKVVNLLKQYKKNIEEYNYSLFYNQFMGMIIVTL</sequence>
<proteinExistence type="predicted"/>
<organism evidence="1 2">
    <name type="scientific">Candidatus Tachikawaea gelatinosa</name>
    <dbReference type="NCBI Taxonomy" id="1410383"/>
    <lineage>
        <taxon>Bacteria</taxon>
        <taxon>Pseudomonadati</taxon>
        <taxon>Pseudomonadota</taxon>
        <taxon>Gammaproteobacteria</taxon>
        <taxon>Enterobacterales</taxon>
        <taxon>Enterobacteriaceae</taxon>
        <taxon>Candidatus Tachikawaea</taxon>
    </lineage>
</organism>
<gene>
    <name evidence="1" type="ORF">TGUWTKB_0730</name>
</gene>
<dbReference type="AlphaFoldDB" id="A0A090APW8"/>